<reference evidence="2" key="1">
    <citation type="submission" date="2018-05" db="EMBL/GenBank/DDBJ databases">
        <title>Draft genome of Mucuna pruriens seed.</title>
        <authorList>
            <person name="Nnadi N.E."/>
            <person name="Vos R."/>
            <person name="Hasami M.H."/>
            <person name="Devisetty U.K."/>
            <person name="Aguiy J.C."/>
        </authorList>
    </citation>
    <scope>NUCLEOTIDE SEQUENCE [LARGE SCALE GENOMIC DNA]</scope>
    <source>
        <strain evidence="2">JCA_2017</strain>
    </source>
</reference>
<evidence type="ECO:0000259" key="1">
    <source>
        <dbReference type="Pfam" id="PF22936"/>
    </source>
</evidence>
<feature type="non-terminal residue" evidence="2">
    <location>
        <position position="1"/>
    </location>
</feature>
<proteinExistence type="predicted"/>
<dbReference type="InterPro" id="IPR054722">
    <property type="entry name" value="PolX-like_BBD"/>
</dbReference>
<dbReference type="EMBL" id="QJKJ01000139">
    <property type="protein sequence ID" value="RDY14086.1"/>
    <property type="molecule type" value="Genomic_DNA"/>
</dbReference>
<dbReference type="AlphaFoldDB" id="A0A371IG86"/>
<name>A0A371IG86_MUCPR</name>
<organism evidence="2 3">
    <name type="scientific">Mucuna pruriens</name>
    <name type="common">Velvet bean</name>
    <name type="synonym">Dolichos pruriens</name>
    <dbReference type="NCBI Taxonomy" id="157652"/>
    <lineage>
        <taxon>Eukaryota</taxon>
        <taxon>Viridiplantae</taxon>
        <taxon>Streptophyta</taxon>
        <taxon>Embryophyta</taxon>
        <taxon>Tracheophyta</taxon>
        <taxon>Spermatophyta</taxon>
        <taxon>Magnoliopsida</taxon>
        <taxon>eudicotyledons</taxon>
        <taxon>Gunneridae</taxon>
        <taxon>Pentapetalae</taxon>
        <taxon>rosids</taxon>
        <taxon>fabids</taxon>
        <taxon>Fabales</taxon>
        <taxon>Fabaceae</taxon>
        <taxon>Papilionoideae</taxon>
        <taxon>50 kb inversion clade</taxon>
        <taxon>NPAAA clade</taxon>
        <taxon>indigoferoid/millettioid clade</taxon>
        <taxon>Phaseoleae</taxon>
        <taxon>Mucuna</taxon>
    </lineage>
</organism>
<accession>A0A371IG86</accession>
<comment type="caution">
    <text evidence="2">The sequence shown here is derived from an EMBL/GenBank/DDBJ whole genome shotgun (WGS) entry which is preliminary data.</text>
</comment>
<dbReference type="Pfam" id="PF22936">
    <property type="entry name" value="Pol_BBD"/>
    <property type="match status" value="1"/>
</dbReference>
<sequence>MTSCSKMFPYNPCACNKKVKIADDSLLAIIGIETIKLTPLITFHDVFHVLDLSCNLLSISKITYNHQCQVNFYSSYCVFQKLDTRRMIDNAKEKDELYYFDDESYLSKKCLNTCLSSTFVFHNDDIMLLHYRLGHPMVMVENISKGVLGHFFSQEMNCSLEFLYRDFIIK</sequence>
<dbReference type="OrthoDB" id="1745225at2759"/>
<protein>
    <recommendedName>
        <fullName evidence="1">Retrovirus-related Pol polyprotein from transposon TNT 1-94-like beta-barrel domain-containing protein</fullName>
    </recommendedName>
</protein>
<keyword evidence="3" id="KW-1185">Reference proteome</keyword>
<dbReference type="Proteomes" id="UP000257109">
    <property type="component" value="Unassembled WGS sequence"/>
</dbReference>
<feature type="domain" description="Retrovirus-related Pol polyprotein from transposon TNT 1-94-like beta-barrel" evidence="1">
    <location>
        <begin position="1"/>
        <end position="63"/>
    </location>
</feature>
<evidence type="ECO:0000313" key="3">
    <source>
        <dbReference type="Proteomes" id="UP000257109"/>
    </source>
</evidence>
<gene>
    <name evidence="2" type="ORF">CR513_00899</name>
</gene>
<evidence type="ECO:0000313" key="2">
    <source>
        <dbReference type="EMBL" id="RDY14086.1"/>
    </source>
</evidence>